<gene>
    <name evidence="1" type="ORF">M513_00057</name>
</gene>
<proteinExistence type="predicted"/>
<name>A0A085MNU8_9BILA</name>
<dbReference type="AlphaFoldDB" id="A0A085MNU8"/>
<evidence type="ECO:0000313" key="1">
    <source>
        <dbReference type="EMBL" id="KFD58894.1"/>
    </source>
</evidence>
<dbReference type="EMBL" id="KL363182">
    <property type="protein sequence ID" value="KFD58894.1"/>
    <property type="molecule type" value="Genomic_DNA"/>
</dbReference>
<dbReference type="Proteomes" id="UP000030764">
    <property type="component" value="Unassembled WGS sequence"/>
</dbReference>
<accession>A0A085MNU8</accession>
<reference evidence="1 2" key="1">
    <citation type="journal article" date="2014" name="Nat. Genet.">
        <title>Genome and transcriptome of the porcine whipworm Trichuris suis.</title>
        <authorList>
            <person name="Jex A.R."/>
            <person name="Nejsum P."/>
            <person name="Schwarz E.M."/>
            <person name="Hu L."/>
            <person name="Young N.D."/>
            <person name="Hall R.S."/>
            <person name="Korhonen P.K."/>
            <person name="Liao S."/>
            <person name="Thamsborg S."/>
            <person name="Xia J."/>
            <person name="Xu P."/>
            <person name="Wang S."/>
            <person name="Scheerlinck J.P."/>
            <person name="Hofmann A."/>
            <person name="Sternberg P.W."/>
            <person name="Wang J."/>
            <person name="Gasser R.B."/>
        </authorList>
    </citation>
    <scope>NUCLEOTIDE SEQUENCE [LARGE SCALE GENOMIC DNA]</scope>
    <source>
        <strain evidence="1">DCEP-RM93M</strain>
    </source>
</reference>
<evidence type="ECO:0000313" key="2">
    <source>
        <dbReference type="Proteomes" id="UP000030764"/>
    </source>
</evidence>
<protein>
    <submittedName>
        <fullName evidence="1">Uncharacterized protein</fullName>
    </submittedName>
</protein>
<keyword evidence="2" id="KW-1185">Reference proteome</keyword>
<sequence>MLPLPKTDAVDRTVTVYLESLNGRRRKPTAQSDEEAQNEGIDQAVYRMSNIAGVPATYPSVEDPSDSFLSRASITSDFSLNESTACFLFDDALLRAMVLLRMAIKPGHPADSSDSYSSLLLSSVITIHFFMEMVAAFGYNGGGSLASASVSFAWQLVKTIGLSCFYSESCAIRSFRSGAMCVHSDHLYFLL</sequence>
<organism evidence="1 2">
    <name type="scientific">Trichuris suis</name>
    <name type="common">pig whipworm</name>
    <dbReference type="NCBI Taxonomy" id="68888"/>
    <lineage>
        <taxon>Eukaryota</taxon>
        <taxon>Metazoa</taxon>
        <taxon>Ecdysozoa</taxon>
        <taxon>Nematoda</taxon>
        <taxon>Enoplea</taxon>
        <taxon>Dorylaimia</taxon>
        <taxon>Trichinellida</taxon>
        <taxon>Trichuridae</taxon>
        <taxon>Trichuris</taxon>
    </lineage>
</organism>